<reference evidence="2 3" key="1">
    <citation type="submission" date="2019-05" db="EMBL/GenBank/DDBJ databases">
        <title>Sporisorium graminicola CBS 10092 draft sequencing and annotation.</title>
        <authorList>
            <person name="Solano-Gonzalez S."/>
            <person name="Caddick M.X."/>
            <person name="Darby A."/>
        </authorList>
    </citation>
    <scope>NUCLEOTIDE SEQUENCE [LARGE SCALE GENOMIC DNA]</scope>
    <source>
        <strain evidence="2 3">CBS 10092</strain>
    </source>
</reference>
<dbReference type="RefSeq" id="XP_029742260.1">
    <property type="nucleotide sequence ID" value="XM_029880874.1"/>
</dbReference>
<proteinExistence type="predicted"/>
<dbReference type="KEGG" id="sgra:EX895_000273"/>
<protein>
    <submittedName>
        <fullName evidence="2">Uncharacterized protein</fullName>
    </submittedName>
</protein>
<keyword evidence="3" id="KW-1185">Reference proteome</keyword>
<organism evidence="2 3">
    <name type="scientific">Sporisorium graminicola</name>
    <dbReference type="NCBI Taxonomy" id="280036"/>
    <lineage>
        <taxon>Eukaryota</taxon>
        <taxon>Fungi</taxon>
        <taxon>Dikarya</taxon>
        <taxon>Basidiomycota</taxon>
        <taxon>Ustilaginomycotina</taxon>
        <taxon>Ustilaginomycetes</taxon>
        <taxon>Ustilaginales</taxon>
        <taxon>Ustilaginaceae</taxon>
        <taxon>Sporisorium</taxon>
    </lineage>
</organism>
<sequence length="326" mass="36230">MAGIAQPLFPHSSTSSVYEQSDSPSAIFDLHGLHNRTEQSAATNTISPTNSSTTNVTSNFTSSSSYTSQGLLAKEHLSLFEKARLVIGDHDAAQSVIDVQYYYRCSGLVGSCVHIPSLKRTLNRLFYYPAASSSSAESVGEAELAVLLLALALSIQFTPRGMYEKSQLEFIDALGPDLSPVERQHELHSLAKAILQRLMFNSDASLAQVQACIMIVVYDLDDTGFKDGMLWNARFSIERWMMHQIIFVTMLEFYEVPQRIGEPVSPIMLALANHILDLQGRIRHHCDVVDSLKVNVDGADSDVTDRFWEGVMAFLDKPMEVLDQMF</sequence>
<gene>
    <name evidence="2" type="ORF">EX895_000273</name>
</gene>
<feature type="compositionally biased region" description="Low complexity" evidence="1">
    <location>
        <begin position="43"/>
        <end position="59"/>
    </location>
</feature>
<evidence type="ECO:0000313" key="3">
    <source>
        <dbReference type="Proteomes" id="UP000306050"/>
    </source>
</evidence>
<evidence type="ECO:0000256" key="1">
    <source>
        <dbReference type="SAM" id="MobiDB-lite"/>
    </source>
</evidence>
<feature type="region of interest" description="Disordered" evidence="1">
    <location>
        <begin position="40"/>
        <end position="59"/>
    </location>
</feature>
<accession>A0A4U7KZK6</accession>
<dbReference type="Proteomes" id="UP000306050">
    <property type="component" value="Chromosome SGRAM_1"/>
</dbReference>
<dbReference type="EMBL" id="SRRM01000002">
    <property type="protein sequence ID" value="TKY90275.1"/>
    <property type="molecule type" value="Genomic_DNA"/>
</dbReference>
<dbReference type="GeneID" id="40723168"/>
<dbReference type="OrthoDB" id="3364175at2759"/>
<name>A0A4U7KZK6_9BASI</name>
<dbReference type="AlphaFoldDB" id="A0A4U7KZK6"/>
<comment type="caution">
    <text evidence="2">The sequence shown here is derived from an EMBL/GenBank/DDBJ whole genome shotgun (WGS) entry which is preliminary data.</text>
</comment>
<evidence type="ECO:0000313" key="2">
    <source>
        <dbReference type="EMBL" id="TKY90275.1"/>
    </source>
</evidence>